<dbReference type="Proteomes" id="UP000234881">
    <property type="component" value="Unassembled WGS sequence"/>
</dbReference>
<proteinExistence type="predicted"/>
<keyword evidence="1" id="KW-0732">Signal</keyword>
<feature type="signal peptide" evidence="1">
    <location>
        <begin position="1"/>
        <end position="23"/>
    </location>
</feature>
<evidence type="ECO:0000313" key="2">
    <source>
        <dbReference type="EMBL" id="PLW77162.1"/>
    </source>
</evidence>
<feature type="chain" id="PRO_5014782075" evidence="1">
    <location>
        <begin position="24"/>
        <end position="143"/>
    </location>
</feature>
<evidence type="ECO:0000256" key="1">
    <source>
        <dbReference type="SAM" id="SignalP"/>
    </source>
</evidence>
<evidence type="ECO:0000313" key="3">
    <source>
        <dbReference type="Proteomes" id="UP000234881"/>
    </source>
</evidence>
<organism evidence="2 3">
    <name type="scientific">Cohaesibacter celericrescens</name>
    <dbReference type="NCBI Taxonomy" id="2067669"/>
    <lineage>
        <taxon>Bacteria</taxon>
        <taxon>Pseudomonadati</taxon>
        <taxon>Pseudomonadota</taxon>
        <taxon>Alphaproteobacteria</taxon>
        <taxon>Hyphomicrobiales</taxon>
        <taxon>Cohaesibacteraceae</taxon>
    </lineage>
</organism>
<dbReference type="OrthoDB" id="7677862at2"/>
<sequence length="143" mass="15753">MKKTILAAAVTAFCLVNSAPAFAGQGLAVHVTNKSVAMAKLKSKRIFTRSGLDYRLTKETPTSMLFSKTFPKSYAENVNELKGRAKGKTVSQVELTFSKKGKQTKVAGDVWMLLNPKGKNKDKYDMTKTATFKALKNLMAEIR</sequence>
<reference evidence="2 3" key="1">
    <citation type="submission" date="2018-01" db="EMBL/GenBank/DDBJ databases">
        <title>The draft genome sequence of Cohaesibacter sp. H1304.</title>
        <authorList>
            <person name="Wang N.-N."/>
            <person name="Du Z.-J."/>
        </authorList>
    </citation>
    <scope>NUCLEOTIDE SEQUENCE [LARGE SCALE GENOMIC DNA]</scope>
    <source>
        <strain evidence="2 3">H1304</strain>
    </source>
</reference>
<keyword evidence="3" id="KW-1185">Reference proteome</keyword>
<gene>
    <name evidence="2" type="ORF">C0081_10830</name>
</gene>
<comment type="caution">
    <text evidence="2">The sequence shown here is derived from an EMBL/GenBank/DDBJ whole genome shotgun (WGS) entry which is preliminary data.</text>
</comment>
<name>A0A2N5XRL9_9HYPH</name>
<accession>A0A2N5XRL9</accession>
<protein>
    <submittedName>
        <fullName evidence="2">Uncharacterized protein</fullName>
    </submittedName>
</protein>
<dbReference type="AlphaFoldDB" id="A0A2N5XRL9"/>
<dbReference type="EMBL" id="PKUQ01000019">
    <property type="protein sequence ID" value="PLW77162.1"/>
    <property type="molecule type" value="Genomic_DNA"/>
</dbReference>
<dbReference type="RefSeq" id="WP_101533852.1">
    <property type="nucleotide sequence ID" value="NZ_PKUQ01000019.1"/>
</dbReference>